<feature type="coiled-coil region" evidence="2">
    <location>
        <begin position="773"/>
        <end position="838"/>
    </location>
</feature>
<keyword evidence="4" id="KW-1185">Reference proteome</keyword>
<dbReference type="AlphaFoldDB" id="A0A1I8NQH2"/>
<dbReference type="Proteomes" id="UP000095300">
    <property type="component" value="Unassembled WGS sequence"/>
</dbReference>
<dbReference type="OrthoDB" id="264785at2759"/>
<dbReference type="KEGG" id="scac:106083355"/>
<gene>
    <name evidence="3" type="primary">106083355</name>
</gene>
<sequence length="870" mass="102977">MGSEKGSGSEDEPLVPDEIDDQFYKDLLSKIPEVTKALRQKDTQNNADNVQRLLICSNRYKCNLLLEQTKCQDFEDEVARLNGQLEDARKITELDQETIAQLREVIESAWRQKDAAILREQTAQDELTKLKEINEDQAETIKNLSDTRANLKHRRDDNREKENLKSEVKEVTKRLQMQRNYTTELEAMNHTLEEKNKNLIKVLDETSTEAFNSKKRIDSLTKDLNQMKIDELKYTEQIATSKLQLEKLTKMKVRQNLQILSLKTNLEHLNTQHNSTCNKLAKITVDLEYAIQERDKNKRDLAQKANLLKLREDEIIKWRQENSKLAKLQDNASRKYCALEETRKEIEDENIRLKTQFNTQEKEFEAMRRVAQQLERNNNNLTKERDTLKRDLLVEHTKAEEFQETVQETQHEIRALKDSLLLQERKHKKLLDDIAHLNNDKTKKMDDIQNLLDKMDALQNKIHLKESYELELKRTVSDAEAQYSKLKAQHEILVNENTSNLRNIQNLNEEKTKLRKNIENLQNAIETLKAKVAYRDGEIGKLQLQVDKMEKERRMLKNELRTSQLNHQHTRNELFEKKKENDKFLKSQQEEIKKLTRLQRDLDNMIDEKNSVCAALNRKEEQYNELKMEMENLQRTHDLLQSEFSQNCDDMKLMRTEIKNLLTERNVLRKDRENAANLRQELLQMHRVLNQQRVKARALQEEMMTPMNVHRWRNLKGKDPHKCDLIQKIQFLRKQLLHYNVTNLEQERALKESQRLYTTLKEFIVKLPSIKIKEELNEVKSALSLKNRKLKALKAEISTKAIEEKSHSVQLEELKNDLTKVKNQLLQERKSKEKLMQERQTMMQMQIQCMSAPPHLQTNFTPSLKHPNGI</sequence>
<dbReference type="PANTHER" id="PTHR32083">
    <property type="entry name" value="CILIA AND FLAGELLA-ASSOCIATED PROTEIN 58-RELATED"/>
    <property type="match status" value="1"/>
</dbReference>
<reference evidence="3" key="1">
    <citation type="submission" date="2020-05" db="UniProtKB">
        <authorList>
            <consortium name="EnsemblMetazoa"/>
        </authorList>
    </citation>
    <scope>IDENTIFICATION</scope>
    <source>
        <strain evidence="3">USDA</strain>
    </source>
</reference>
<evidence type="ECO:0008006" key="5">
    <source>
        <dbReference type="Google" id="ProtNLM"/>
    </source>
</evidence>
<dbReference type="GO" id="GO:0005856">
    <property type="term" value="C:cytoskeleton"/>
    <property type="evidence" value="ECO:0007669"/>
    <property type="project" value="TreeGrafter"/>
</dbReference>
<evidence type="ECO:0000313" key="4">
    <source>
        <dbReference type="Proteomes" id="UP000095300"/>
    </source>
</evidence>
<dbReference type="STRING" id="35570.A0A1I8NQH2"/>
<dbReference type="PANTHER" id="PTHR32083:SF0">
    <property type="entry name" value="CILIA AND FLAGELLA-ASSOCIATED PROTEIN 58"/>
    <property type="match status" value="1"/>
</dbReference>
<evidence type="ECO:0000256" key="1">
    <source>
        <dbReference type="ARBA" id="ARBA00023054"/>
    </source>
</evidence>
<accession>A0A1I8NQH2</accession>
<dbReference type="VEuPathDB" id="VectorBase:SCAU001141"/>
<feature type="coiled-coil region" evidence="2">
    <location>
        <begin position="127"/>
        <end position="209"/>
    </location>
</feature>
<feature type="coiled-coil region" evidence="2">
    <location>
        <begin position="325"/>
        <end position="678"/>
    </location>
</feature>
<name>A0A1I8NQH2_STOCA</name>
<protein>
    <recommendedName>
        <fullName evidence="5">Cilia- and flagella-associated protein 58</fullName>
    </recommendedName>
</protein>
<dbReference type="EnsemblMetazoa" id="SCAU001141-RA">
    <property type="protein sequence ID" value="SCAU001141-PA"/>
    <property type="gene ID" value="SCAU001141"/>
</dbReference>
<keyword evidence="1 2" id="KW-0175">Coiled coil</keyword>
<organism evidence="3 4">
    <name type="scientific">Stomoxys calcitrans</name>
    <name type="common">Stable fly</name>
    <name type="synonym">Conops calcitrans</name>
    <dbReference type="NCBI Taxonomy" id="35570"/>
    <lineage>
        <taxon>Eukaryota</taxon>
        <taxon>Metazoa</taxon>
        <taxon>Ecdysozoa</taxon>
        <taxon>Arthropoda</taxon>
        <taxon>Hexapoda</taxon>
        <taxon>Insecta</taxon>
        <taxon>Pterygota</taxon>
        <taxon>Neoptera</taxon>
        <taxon>Endopterygota</taxon>
        <taxon>Diptera</taxon>
        <taxon>Brachycera</taxon>
        <taxon>Muscomorpha</taxon>
        <taxon>Muscoidea</taxon>
        <taxon>Muscidae</taxon>
        <taxon>Stomoxys</taxon>
    </lineage>
</organism>
<proteinExistence type="predicted"/>
<evidence type="ECO:0000313" key="3">
    <source>
        <dbReference type="EnsemblMetazoa" id="SCAU001141-PA"/>
    </source>
</evidence>
<evidence type="ECO:0000256" key="2">
    <source>
        <dbReference type="SAM" id="Coils"/>
    </source>
</evidence>